<evidence type="ECO:0000313" key="1">
    <source>
        <dbReference type="EMBL" id="KAK6351069.1"/>
    </source>
</evidence>
<accession>A0AAN8RKP4</accession>
<comment type="caution">
    <text evidence="1">The sequence shown here is derived from an EMBL/GenBank/DDBJ whole genome shotgun (WGS) entry which is preliminary data.</text>
</comment>
<dbReference type="EMBL" id="JAVHNR010000002">
    <property type="protein sequence ID" value="KAK6351069.1"/>
    <property type="molecule type" value="Genomic_DNA"/>
</dbReference>
<sequence length="143" mass="16333">MSGYIWMLLSKTTEDPPESPGQGNFRQYILDESVYDIPKIILPRWHKWLDRPSRGLSIRTDVLLGGCGRTRLVQASRKLRFGGGDPESLVGFEFECCASPAMQTQIDASQTASRMCRLQSGEVPQVEGRLQSSYNINMYQRWW</sequence>
<protein>
    <submittedName>
        <fullName evidence="1">Uncharacterized protein</fullName>
    </submittedName>
</protein>
<organism evidence="1 2">
    <name type="scientific">Orbilia javanica</name>
    <dbReference type="NCBI Taxonomy" id="47235"/>
    <lineage>
        <taxon>Eukaryota</taxon>
        <taxon>Fungi</taxon>
        <taxon>Dikarya</taxon>
        <taxon>Ascomycota</taxon>
        <taxon>Pezizomycotina</taxon>
        <taxon>Orbiliomycetes</taxon>
        <taxon>Orbiliales</taxon>
        <taxon>Orbiliaceae</taxon>
        <taxon>Orbilia</taxon>
    </lineage>
</organism>
<name>A0AAN8RKP4_9PEZI</name>
<dbReference type="Proteomes" id="UP001313282">
    <property type="component" value="Unassembled WGS sequence"/>
</dbReference>
<reference evidence="1 2" key="1">
    <citation type="submission" date="2019-10" db="EMBL/GenBank/DDBJ databases">
        <authorList>
            <person name="Palmer J.M."/>
        </authorList>
    </citation>
    <scope>NUCLEOTIDE SEQUENCE [LARGE SCALE GENOMIC DNA]</scope>
    <source>
        <strain evidence="1 2">TWF718</strain>
    </source>
</reference>
<gene>
    <name evidence="1" type="ORF">TWF718_004242</name>
</gene>
<keyword evidence="2" id="KW-1185">Reference proteome</keyword>
<proteinExistence type="predicted"/>
<evidence type="ECO:0000313" key="2">
    <source>
        <dbReference type="Proteomes" id="UP001313282"/>
    </source>
</evidence>
<dbReference type="AlphaFoldDB" id="A0AAN8RKP4"/>